<keyword evidence="3" id="KW-1185">Reference proteome</keyword>
<evidence type="ECO:0008006" key="4">
    <source>
        <dbReference type="Google" id="ProtNLM"/>
    </source>
</evidence>
<reference evidence="3" key="1">
    <citation type="journal article" date="2019" name="Int. J. Syst. Evol. Microbiol.">
        <title>The Global Catalogue of Microorganisms (GCM) 10K type strain sequencing project: providing services to taxonomists for standard genome sequencing and annotation.</title>
        <authorList>
            <consortium name="The Broad Institute Genomics Platform"/>
            <consortium name="The Broad Institute Genome Sequencing Center for Infectious Disease"/>
            <person name="Wu L."/>
            <person name="Ma J."/>
        </authorList>
    </citation>
    <scope>NUCLEOTIDE SEQUENCE [LARGE SCALE GENOMIC DNA]</scope>
    <source>
        <strain evidence="3">JCM 17917</strain>
    </source>
</reference>
<evidence type="ECO:0000313" key="3">
    <source>
        <dbReference type="Proteomes" id="UP001501844"/>
    </source>
</evidence>
<keyword evidence="1" id="KW-0732">Signal</keyword>
<proteinExistence type="predicted"/>
<feature type="signal peptide" evidence="1">
    <location>
        <begin position="1"/>
        <end position="21"/>
    </location>
</feature>
<dbReference type="InterPro" id="IPR025345">
    <property type="entry name" value="DUF4249"/>
</dbReference>
<protein>
    <recommendedName>
        <fullName evidence="4">DUF4249 domain-containing protein</fullName>
    </recommendedName>
</protein>
<accession>A0ABP8FF62</accession>
<evidence type="ECO:0000313" key="2">
    <source>
        <dbReference type="EMBL" id="GAA4302247.1"/>
    </source>
</evidence>
<evidence type="ECO:0000256" key="1">
    <source>
        <dbReference type="SAM" id="SignalP"/>
    </source>
</evidence>
<dbReference type="EMBL" id="BAABGX010000001">
    <property type="protein sequence ID" value="GAA4302247.1"/>
    <property type="molecule type" value="Genomic_DNA"/>
</dbReference>
<gene>
    <name evidence="2" type="ORF">GCM10023183_13960</name>
</gene>
<name>A0ABP8FF62_9BACT</name>
<comment type="caution">
    <text evidence="2">The sequence shown here is derived from an EMBL/GenBank/DDBJ whole genome shotgun (WGS) entry which is preliminary data.</text>
</comment>
<feature type="chain" id="PRO_5046886826" description="DUF4249 domain-containing protein" evidence="1">
    <location>
        <begin position="22"/>
        <end position="279"/>
    </location>
</feature>
<dbReference type="Pfam" id="PF14054">
    <property type="entry name" value="DUF4249"/>
    <property type="match status" value="1"/>
</dbReference>
<organism evidence="2 3">
    <name type="scientific">Nibribacter koreensis</name>
    <dbReference type="NCBI Taxonomy" id="1084519"/>
    <lineage>
        <taxon>Bacteria</taxon>
        <taxon>Pseudomonadati</taxon>
        <taxon>Bacteroidota</taxon>
        <taxon>Cytophagia</taxon>
        <taxon>Cytophagales</taxon>
        <taxon>Hymenobacteraceae</taxon>
        <taxon>Nibribacter</taxon>
    </lineage>
</organism>
<dbReference type="Proteomes" id="UP001501844">
    <property type="component" value="Unassembled WGS sequence"/>
</dbReference>
<dbReference type="PROSITE" id="PS51257">
    <property type="entry name" value="PROKAR_LIPOPROTEIN"/>
    <property type="match status" value="1"/>
</dbReference>
<sequence length="279" mass="31604">MKMKFYTLRLLGFLLMVAGLAACDMEQEIEVKLPVLPTQLVVECYLEEGKPIRLALSESAGYFEGAQPVIIHNATVTITKNGSQVIPLRFSVDVDNENEKITNYSSRHVIQSQPGDVYTLTITDPTGRRVTGSTTVLPPAPLDSVGYKFNDKPKESQEAYLYIRWQDDPSRENFYRLLTHKNDSTGGVDSEMDAEINDRLRNGQKIIYTTTYRFDRGDTLNIKLFHLDRPYYEFISSVEDARRSNGNPFAQPVTIKSTVAGGYGVFTHLNYNTRELIIK</sequence>